<feature type="domain" description="Sucrose phosphatase-like" evidence="2">
    <location>
        <begin position="4"/>
        <end position="248"/>
    </location>
</feature>
<evidence type="ECO:0000256" key="1">
    <source>
        <dbReference type="ARBA" id="ARBA00022801"/>
    </source>
</evidence>
<dbReference type="Proteomes" id="UP000323917">
    <property type="component" value="Chromosome"/>
</dbReference>
<dbReference type="SFLD" id="SFLDG01141">
    <property type="entry name" value="C2.B.1:_Sucrose_Phosphatase_Li"/>
    <property type="match status" value="1"/>
</dbReference>
<dbReference type="NCBIfam" id="TIGR01484">
    <property type="entry name" value="HAD-SF-IIB"/>
    <property type="match status" value="1"/>
</dbReference>
<dbReference type="Gene3D" id="3.40.50.1000">
    <property type="entry name" value="HAD superfamily/HAD-like"/>
    <property type="match status" value="1"/>
</dbReference>
<dbReference type="NCBIfam" id="TIGR01482">
    <property type="entry name" value="SPP-subfamily"/>
    <property type="match status" value="1"/>
</dbReference>
<reference evidence="3 4" key="1">
    <citation type="submission" date="2019-08" db="EMBL/GenBank/DDBJ databases">
        <title>Deep-cultivation of Planctomycetes and their phenomic and genomic characterization uncovers novel biology.</title>
        <authorList>
            <person name="Wiegand S."/>
            <person name="Jogler M."/>
            <person name="Boedeker C."/>
            <person name="Pinto D."/>
            <person name="Vollmers J."/>
            <person name="Rivas-Marin E."/>
            <person name="Kohn T."/>
            <person name="Peeters S.H."/>
            <person name="Heuer A."/>
            <person name="Rast P."/>
            <person name="Oberbeckmann S."/>
            <person name="Bunk B."/>
            <person name="Jeske O."/>
            <person name="Meyerdierks A."/>
            <person name="Storesund J.E."/>
            <person name="Kallscheuer N."/>
            <person name="Luecker S."/>
            <person name="Lage O.M."/>
            <person name="Pohl T."/>
            <person name="Merkel B.J."/>
            <person name="Hornburger P."/>
            <person name="Mueller R.-W."/>
            <person name="Bruemmer F."/>
            <person name="Labrenz M."/>
            <person name="Spormann A.M."/>
            <person name="Op den Camp H."/>
            <person name="Overmann J."/>
            <person name="Amann R."/>
            <person name="Jetten M.S.M."/>
            <person name="Mascher T."/>
            <person name="Medema M.H."/>
            <person name="Devos D.P."/>
            <person name="Kaster A.-K."/>
            <person name="Ovreas L."/>
            <person name="Rohde M."/>
            <person name="Galperin M.Y."/>
            <person name="Jogler C."/>
        </authorList>
    </citation>
    <scope>NUCLEOTIDE SEQUENCE [LARGE SCALE GENOMIC DNA]</scope>
    <source>
        <strain evidence="3 4">Pr1d</strain>
    </source>
</reference>
<evidence type="ECO:0000313" key="3">
    <source>
        <dbReference type="EMBL" id="QEG35492.1"/>
    </source>
</evidence>
<sequence>MYWILASDVDGTLTGDREALDHLAARLQRLRDDGNLFLIFSTGRNLSQVISGVAHEGLPEPDAVICQVGTEIYLPPYQEESHPLEEWRRRLIAQYRREEALSFLEGIEGLLLQPPEYNTELKTSCYLDRCNEPERAAAEIIRRVEPLSDRYQVVWSSGRDLDILPASSGKGKAIEFLIEFRDMRADQVIVAGDSGNDATMFQHFRRGVVVSNAQPELLQIAKEMDKETVYLASTPHACGVEEGLENYGVFAL</sequence>
<dbReference type="PANTHER" id="PTHR46521">
    <property type="entry name" value="SUCROSE-PHOSPHATASE 2-RELATED"/>
    <property type="match status" value="1"/>
</dbReference>
<gene>
    <name evidence="3" type="primary">mfppA_2</name>
    <name evidence="3" type="ORF">Pr1d_27920</name>
</gene>
<keyword evidence="4" id="KW-1185">Reference proteome</keyword>
<dbReference type="GO" id="GO:0016791">
    <property type="term" value="F:phosphatase activity"/>
    <property type="evidence" value="ECO:0007669"/>
    <property type="project" value="UniProtKB-ARBA"/>
</dbReference>
<name>A0A5B9QDB9_9BACT</name>
<dbReference type="Gene3D" id="3.90.1070.10">
    <property type="match status" value="1"/>
</dbReference>
<dbReference type="RefSeq" id="WP_148073997.1">
    <property type="nucleotide sequence ID" value="NZ_CP042913.1"/>
</dbReference>
<dbReference type="PANTHER" id="PTHR46521:SF4">
    <property type="entry name" value="SUCROSE-PHOSPHATASE 2-RELATED"/>
    <property type="match status" value="1"/>
</dbReference>
<dbReference type="SFLD" id="SFLDG01140">
    <property type="entry name" value="C2.B:_Phosphomannomutase_and_P"/>
    <property type="match status" value="1"/>
</dbReference>
<proteinExistence type="predicted"/>
<dbReference type="InterPro" id="IPR036412">
    <property type="entry name" value="HAD-like_sf"/>
</dbReference>
<evidence type="ECO:0000313" key="4">
    <source>
        <dbReference type="Proteomes" id="UP000323917"/>
    </source>
</evidence>
<dbReference type="Pfam" id="PF05116">
    <property type="entry name" value="S6PP"/>
    <property type="match status" value="1"/>
</dbReference>
<dbReference type="SFLD" id="SFLDS00003">
    <property type="entry name" value="Haloacid_Dehalogenase"/>
    <property type="match status" value="1"/>
</dbReference>
<evidence type="ECO:0000259" key="2">
    <source>
        <dbReference type="Pfam" id="PF05116"/>
    </source>
</evidence>
<keyword evidence="1 3" id="KW-0378">Hydrolase</keyword>
<organism evidence="3 4">
    <name type="scientific">Bythopirellula goksoeyrii</name>
    <dbReference type="NCBI Taxonomy" id="1400387"/>
    <lineage>
        <taxon>Bacteria</taxon>
        <taxon>Pseudomonadati</taxon>
        <taxon>Planctomycetota</taxon>
        <taxon>Planctomycetia</taxon>
        <taxon>Pirellulales</taxon>
        <taxon>Lacipirellulaceae</taxon>
        <taxon>Bythopirellula</taxon>
    </lineage>
</organism>
<dbReference type="InterPro" id="IPR051518">
    <property type="entry name" value="Sucrose_Phosphatase"/>
</dbReference>
<dbReference type="InterPro" id="IPR023214">
    <property type="entry name" value="HAD_sf"/>
</dbReference>
<dbReference type="AlphaFoldDB" id="A0A5B9QDB9"/>
<accession>A0A5B9QDB9</accession>
<dbReference type="InterPro" id="IPR006380">
    <property type="entry name" value="SPP-like_dom"/>
</dbReference>
<dbReference type="OrthoDB" id="9781413at2"/>
<dbReference type="EC" id="3.1.3.79" evidence="3"/>
<dbReference type="SUPFAM" id="SSF56784">
    <property type="entry name" value="HAD-like"/>
    <property type="match status" value="1"/>
</dbReference>
<dbReference type="EMBL" id="CP042913">
    <property type="protein sequence ID" value="QEG35492.1"/>
    <property type="molecule type" value="Genomic_DNA"/>
</dbReference>
<protein>
    <submittedName>
        <fullName evidence="3">Mannosylfructose-phosphate phosphatase</fullName>
        <ecNumber evidence="3">3.1.3.79</ecNumber>
    </submittedName>
</protein>
<dbReference type="KEGG" id="bgok:Pr1d_27920"/>
<dbReference type="InterPro" id="IPR006379">
    <property type="entry name" value="HAD-SF_hydro_IIB"/>
</dbReference>